<feature type="domain" description="Protein kinase" evidence="6">
    <location>
        <begin position="72"/>
        <end position="402"/>
    </location>
</feature>
<accession>A0A2B7Z607</accession>
<dbReference type="InterPro" id="IPR000719">
    <property type="entry name" value="Prot_kinase_dom"/>
</dbReference>
<keyword evidence="5" id="KW-0067">ATP-binding</keyword>
<dbReference type="Pfam" id="PF00069">
    <property type="entry name" value="Pkinase"/>
    <property type="match status" value="1"/>
</dbReference>
<dbReference type="VEuPathDB" id="FungiDB:EMCG_04338"/>
<reference evidence="7 8" key="1">
    <citation type="submission" date="2017-10" db="EMBL/GenBank/DDBJ databases">
        <title>Comparative genomics in systemic dimorphic fungi from Ajellomycetaceae.</title>
        <authorList>
            <person name="Munoz J.F."/>
            <person name="Mcewen J.G."/>
            <person name="Clay O.K."/>
            <person name="Cuomo C.A."/>
        </authorList>
    </citation>
    <scope>NUCLEOTIDE SEQUENCE [LARGE SCALE GENOMIC DNA]</scope>
    <source>
        <strain evidence="7 8">UAMH4076</strain>
    </source>
</reference>
<comment type="caution">
    <text evidence="7">The sequence shown here is derived from an EMBL/GenBank/DDBJ whole genome shotgun (WGS) entry which is preliminary data.</text>
</comment>
<evidence type="ECO:0000256" key="4">
    <source>
        <dbReference type="ARBA" id="ARBA00022777"/>
    </source>
</evidence>
<dbReference type="GO" id="GO:0005524">
    <property type="term" value="F:ATP binding"/>
    <property type="evidence" value="ECO:0007669"/>
    <property type="project" value="UniProtKB-KW"/>
</dbReference>
<dbReference type="AlphaFoldDB" id="A0A2B7Z607"/>
<evidence type="ECO:0000256" key="3">
    <source>
        <dbReference type="ARBA" id="ARBA00022741"/>
    </source>
</evidence>
<evidence type="ECO:0000259" key="6">
    <source>
        <dbReference type="PROSITE" id="PS50011"/>
    </source>
</evidence>
<dbReference type="STRING" id="73230.A0A2B7Z607"/>
<dbReference type="Proteomes" id="UP000226031">
    <property type="component" value="Unassembled WGS sequence"/>
</dbReference>
<name>A0A2B7Z607_9EURO</name>
<sequence>MASHTIEEEQRLYKHIQPPEDSDTTDLGYFATTEDDEDDIEILAEPWYRYNTAGDSRTFYPICIGEVLNQRYRIDHKLGQGGFSPAWMAYDLETKSDVGVKDLASRENLGEHEVDMQEEIRKNVQDTSHLVTSLESFFLPVPGDKRSHRVLVFPLKGRALGSIHVNKTLSMSTRMSPARQLLKALESLHNAGIVHRDLNSQNYMWGVASLHHLNKAAKYEILGRLFKQIIPFVITYALRISIFGDFDLAMRLGGPATQGRPPSMYCSPDRLHNKPPSFACDMWSYMCAFSELYLGFVSFNTLPRGGIISSMVLTLGPLPKEWKGLYVDPESSPDIWYDQNRELAPDDSLEADIAYRRPESDPVERQHALSVLSRGFSYVPEERPTATHHSELLRTSTVDSILLGYFFPLFS</sequence>
<keyword evidence="3" id="KW-0547">Nucleotide-binding</keyword>
<dbReference type="EMBL" id="PDND01000346">
    <property type="protein sequence ID" value="PGH28669.1"/>
    <property type="molecule type" value="Genomic_DNA"/>
</dbReference>
<dbReference type="SMART" id="SM00220">
    <property type="entry name" value="S_TKc"/>
    <property type="match status" value="1"/>
</dbReference>
<dbReference type="PROSITE" id="PS50011">
    <property type="entry name" value="PROTEIN_KINASE_DOM"/>
    <property type="match status" value="1"/>
</dbReference>
<keyword evidence="2" id="KW-0808">Transferase</keyword>
<keyword evidence="1 7" id="KW-0723">Serine/threonine-protein kinase</keyword>
<dbReference type="PANTHER" id="PTHR24058">
    <property type="entry name" value="DUAL SPECIFICITY PROTEIN KINASE"/>
    <property type="match status" value="1"/>
</dbReference>
<proteinExistence type="predicted"/>
<dbReference type="InterPro" id="IPR050494">
    <property type="entry name" value="Ser_Thr_dual-spec_kinase"/>
</dbReference>
<protein>
    <submittedName>
        <fullName evidence="7">Serine/threonine protein kinase</fullName>
    </submittedName>
</protein>
<dbReference type="Gene3D" id="1.10.510.10">
    <property type="entry name" value="Transferase(Phosphotransferase) domain 1"/>
    <property type="match status" value="1"/>
</dbReference>
<dbReference type="GO" id="GO:0004674">
    <property type="term" value="F:protein serine/threonine kinase activity"/>
    <property type="evidence" value="ECO:0007669"/>
    <property type="project" value="UniProtKB-KW"/>
</dbReference>
<keyword evidence="4 7" id="KW-0418">Kinase</keyword>
<dbReference type="PANTHER" id="PTHR24058:SF28">
    <property type="entry name" value="SERINE_THREONINE-PROTEIN KINASE MINIBRAIN"/>
    <property type="match status" value="1"/>
</dbReference>
<evidence type="ECO:0000313" key="8">
    <source>
        <dbReference type="Proteomes" id="UP000226031"/>
    </source>
</evidence>
<dbReference type="InterPro" id="IPR011009">
    <property type="entry name" value="Kinase-like_dom_sf"/>
</dbReference>
<keyword evidence="8" id="KW-1185">Reference proteome</keyword>
<organism evidence="7 8">
    <name type="scientific">[Emmonsia] crescens</name>
    <dbReference type="NCBI Taxonomy" id="73230"/>
    <lineage>
        <taxon>Eukaryota</taxon>
        <taxon>Fungi</taxon>
        <taxon>Dikarya</taxon>
        <taxon>Ascomycota</taxon>
        <taxon>Pezizomycotina</taxon>
        <taxon>Eurotiomycetes</taxon>
        <taxon>Eurotiomycetidae</taxon>
        <taxon>Onygenales</taxon>
        <taxon>Ajellomycetaceae</taxon>
        <taxon>Emergomyces</taxon>
    </lineage>
</organism>
<evidence type="ECO:0000313" key="7">
    <source>
        <dbReference type="EMBL" id="PGH28669.1"/>
    </source>
</evidence>
<evidence type="ECO:0000256" key="2">
    <source>
        <dbReference type="ARBA" id="ARBA00022679"/>
    </source>
</evidence>
<dbReference type="Gene3D" id="3.30.200.20">
    <property type="entry name" value="Phosphorylase Kinase, domain 1"/>
    <property type="match status" value="1"/>
</dbReference>
<dbReference type="SUPFAM" id="SSF56112">
    <property type="entry name" value="Protein kinase-like (PK-like)"/>
    <property type="match status" value="1"/>
</dbReference>
<gene>
    <name evidence="7" type="ORF">GX50_08594</name>
</gene>
<evidence type="ECO:0000256" key="1">
    <source>
        <dbReference type="ARBA" id="ARBA00022527"/>
    </source>
</evidence>
<evidence type="ECO:0000256" key="5">
    <source>
        <dbReference type="ARBA" id="ARBA00022840"/>
    </source>
</evidence>